<proteinExistence type="predicted"/>
<name>U2NM11_9BACT</name>
<gene>
    <name evidence="1" type="ORF">HMPREF9135_1226</name>
</gene>
<evidence type="ECO:0000313" key="2">
    <source>
        <dbReference type="Proteomes" id="UP000016648"/>
    </source>
</evidence>
<dbReference type="AlphaFoldDB" id="U2NM11"/>
<dbReference type="Proteomes" id="UP000016648">
    <property type="component" value="Unassembled WGS sequence"/>
</dbReference>
<evidence type="ECO:0000313" key="1">
    <source>
        <dbReference type="EMBL" id="ERK39115.1"/>
    </source>
</evidence>
<protein>
    <submittedName>
        <fullName evidence="1">Uncharacterized protein</fullName>
    </submittedName>
</protein>
<sequence length="67" mass="7546">MRPGCDDSRASFVCVCLSTPSPSRFQSCLDKAEELQYVPLPVDGQIDRITIEAGYGYRGFAELFFYQ</sequence>
<keyword evidence="2" id="KW-1185">Reference proteome</keyword>
<dbReference type="EMBL" id="AWEY01000029">
    <property type="protein sequence ID" value="ERK39115.1"/>
    <property type="molecule type" value="Genomic_DNA"/>
</dbReference>
<organism evidence="1 2">
    <name type="scientific">Segatella baroniae F0067</name>
    <dbReference type="NCBI Taxonomy" id="1115809"/>
    <lineage>
        <taxon>Bacteria</taxon>
        <taxon>Pseudomonadati</taxon>
        <taxon>Bacteroidota</taxon>
        <taxon>Bacteroidia</taxon>
        <taxon>Bacteroidales</taxon>
        <taxon>Prevotellaceae</taxon>
        <taxon>Segatella</taxon>
    </lineage>
</organism>
<dbReference type="PATRIC" id="fig|1115809.3.peg.1609"/>
<accession>U2NM11</accession>
<reference evidence="1 2" key="1">
    <citation type="submission" date="2013-08" db="EMBL/GenBank/DDBJ databases">
        <authorList>
            <person name="Durkin A.S."/>
            <person name="Haft D.R."/>
            <person name="McCorrison J."/>
            <person name="Torralba M."/>
            <person name="Gillis M."/>
            <person name="Haft D.H."/>
            <person name="Methe B."/>
            <person name="Sutton G."/>
            <person name="Nelson K.E."/>
        </authorList>
    </citation>
    <scope>NUCLEOTIDE SEQUENCE [LARGE SCALE GENOMIC DNA]</scope>
    <source>
        <strain evidence="1 2">F0067</strain>
    </source>
</reference>
<dbReference type="RefSeq" id="WP_021589931.1">
    <property type="nucleotide sequence ID" value="NZ_AWEY01000029.1"/>
</dbReference>
<comment type="caution">
    <text evidence="1">The sequence shown here is derived from an EMBL/GenBank/DDBJ whole genome shotgun (WGS) entry which is preliminary data.</text>
</comment>